<dbReference type="InterPro" id="IPR029063">
    <property type="entry name" value="SAM-dependent_MTases_sf"/>
</dbReference>
<dbReference type="SUPFAM" id="SSF53335">
    <property type="entry name" value="S-adenosyl-L-methionine-dependent methyltransferases"/>
    <property type="match status" value="1"/>
</dbReference>
<dbReference type="Gene3D" id="2.20.25.110">
    <property type="entry name" value="S-adenosyl-L-methionine-dependent methyltransferases"/>
    <property type="match status" value="1"/>
</dbReference>
<evidence type="ECO:0000259" key="4">
    <source>
        <dbReference type="Pfam" id="PF13649"/>
    </source>
</evidence>
<reference evidence="5 6" key="1">
    <citation type="journal article" date="2019" name="Nat. Microbiol.">
        <title>Mediterranean grassland soil C-N compound turnover is dependent on rainfall and depth, and is mediated by genomically divergent microorganisms.</title>
        <authorList>
            <person name="Diamond S."/>
            <person name="Andeer P.F."/>
            <person name="Li Z."/>
            <person name="Crits-Christoph A."/>
            <person name="Burstein D."/>
            <person name="Anantharaman K."/>
            <person name="Lane K.R."/>
            <person name="Thomas B.C."/>
            <person name="Pan C."/>
            <person name="Northen T.R."/>
            <person name="Banfield J.F."/>
        </authorList>
    </citation>
    <scope>NUCLEOTIDE SEQUENCE [LARGE SCALE GENOMIC DNA]</scope>
    <source>
        <strain evidence="5">NP_1</strain>
    </source>
</reference>
<keyword evidence="3" id="KW-0949">S-adenosyl-L-methionine</keyword>
<dbReference type="EMBL" id="VBAI01000075">
    <property type="protein sequence ID" value="TMJ11197.1"/>
    <property type="molecule type" value="Genomic_DNA"/>
</dbReference>
<dbReference type="PANTHER" id="PTHR43464:SF19">
    <property type="entry name" value="UBIQUINONE BIOSYNTHESIS O-METHYLTRANSFERASE, MITOCHONDRIAL"/>
    <property type="match status" value="1"/>
</dbReference>
<dbReference type="PANTHER" id="PTHR43464">
    <property type="entry name" value="METHYLTRANSFERASE"/>
    <property type="match status" value="1"/>
</dbReference>
<gene>
    <name evidence="5" type="ORF">E6G98_05585</name>
</gene>
<dbReference type="Gene3D" id="3.40.50.150">
    <property type="entry name" value="Vaccinia Virus protein VP39"/>
    <property type="match status" value="1"/>
</dbReference>
<evidence type="ECO:0000256" key="1">
    <source>
        <dbReference type="ARBA" id="ARBA00022603"/>
    </source>
</evidence>
<evidence type="ECO:0000313" key="5">
    <source>
        <dbReference type="EMBL" id="TMJ11197.1"/>
    </source>
</evidence>
<name>A0A537LU55_9BACT</name>
<dbReference type="InterPro" id="IPR041698">
    <property type="entry name" value="Methyltransf_25"/>
</dbReference>
<dbReference type="CDD" id="cd02440">
    <property type="entry name" value="AdoMet_MTases"/>
    <property type="match status" value="1"/>
</dbReference>
<keyword evidence="1 5" id="KW-0489">Methyltransferase</keyword>
<dbReference type="Proteomes" id="UP000315217">
    <property type="component" value="Unassembled WGS sequence"/>
</dbReference>
<protein>
    <submittedName>
        <fullName evidence="5">Class I SAM-dependent methyltransferase</fullName>
    </submittedName>
</protein>
<evidence type="ECO:0000256" key="2">
    <source>
        <dbReference type="ARBA" id="ARBA00022679"/>
    </source>
</evidence>
<proteinExistence type="predicted"/>
<accession>A0A537LU55</accession>
<keyword evidence="2 5" id="KW-0808">Transferase</keyword>
<dbReference type="GO" id="GO:0008168">
    <property type="term" value="F:methyltransferase activity"/>
    <property type="evidence" value="ECO:0007669"/>
    <property type="project" value="UniProtKB-KW"/>
</dbReference>
<organism evidence="5 6">
    <name type="scientific">Candidatus Segetimicrobium genomatis</name>
    <dbReference type="NCBI Taxonomy" id="2569760"/>
    <lineage>
        <taxon>Bacteria</taxon>
        <taxon>Bacillati</taxon>
        <taxon>Candidatus Sysuimicrobiota</taxon>
        <taxon>Candidatus Sysuimicrobiia</taxon>
        <taxon>Candidatus Sysuimicrobiales</taxon>
        <taxon>Candidatus Segetimicrobiaceae</taxon>
        <taxon>Candidatus Segetimicrobium</taxon>
    </lineage>
</organism>
<evidence type="ECO:0000313" key="6">
    <source>
        <dbReference type="Proteomes" id="UP000315217"/>
    </source>
</evidence>
<comment type="caution">
    <text evidence="5">The sequence shown here is derived from an EMBL/GenBank/DDBJ whole genome shotgun (WGS) entry which is preliminary data.</text>
</comment>
<sequence length="251" mass="27706">MTPETSPSGYDTFAWFYQKYWGSGPMSFIARALPVLERLVLTRVPQGGRILDLCCGTGQLVGELMRRGYHVTGVDGSEQMLGFARANAPGAEFVHADVRTMTLPSSHDAAVCLFDSLNHLMRPDEVETAFRNVRAAVTSGAPFLCDFNMEPGYQARWRGSFGIAEDDHALINRSAYDAPTKIARSVLTMFRLQQGAWRRADVTLYQRCYAAEEITGALRSAGFGEIVAFDAEHDLGLQGHIGRTFFLARAV</sequence>
<feature type="domain" description="Methyltransferase" evidence="4">
    <location>
        <begin position="50"/>
        <end position="139"/>
    </location>
</feature>
<dbReference type="Pfam" id="PF13649">
    <property type="entry name" value="Methyltransf_25"/>
    <property type="match status" value="1"/>
</dbReference>
<evidence type="ECO:0000256" key="3">
    <source>
        <dbReference type="ARBA" id="ARBA00022691"/>
    </source>
</evidence>
<dbReference type="AlphaFoldDB" id="A0A537LU55"/>
<dbReference type="GO" id="GO:0032259">
    <property type="term" value="P:methylation"/>
    <property type="evidence" value="ECO:0007669"/>
    <property type="project" value="UniProtKB-KW"/>
</dbReference>